<dbReference type="OrthoDB" id="10264738at2759"/>
<evidence type="ECO:0000256" key="18">
    <source>
        <dbReference type="ARBA" id="ARBA00070214"/>
    </source>
</evidence>
<evidence type="ECO:0000256" key="15">
    <source>
        <dbReference type="ARBA" id="ARBA00047761"/>
    </source>
</evidence>
<evidence type="ECO:0000259" key="25">
    <source>
        <dbReference type="PROSITE" id="PS51746"/>
    </source>
</evidence>
<sequence length="516" mass="56932">MENGRTKSKAETEYSQFINFFCDHSSEENDDGPIVLYSPYLVLSELEGECLEWIRRYLAMHNCPRSLLSQLMRAVFTRFHDKVKLSDYYVEMEAQQTNYNTDGGTDEDKNVQPQLDAAKLLGKVLSEVKETLLSWKHSPPTYTSNLSDFLVSSYAIKNTRRKMEDKHVLITDLNTLYGLNNCPPQSYFAIFDGHGGSEAATYAATHLHGHLVIDHNFACDPGLAMKQAYKTTDYSFVQKAKREDLRSGTTGISVLIRGSDVHLGWLGDSQAIIVQSGKPVKIMEPHKPEREDEKRRIEALGGCVLFIGTWRVNGNIAVSRAIGDITHKPFISSDADVTSFQLTTQDEYIVIACDGLWDVLDPLQVTHLVYDHVQSSSDDIVGVANILVNAAKDKGSSDNISVIVVFFKTALADPNNTHLPLGLNELRDTLPTSAPERIDTLPTSAPEMRGTLPSSACNSSSAANDKSNMQTKDSSASSISLESSLGLSNHSSQVLASQSHIKLGRVTSCHKVKLKS</sequence>
<keyword evidence="11" id="KW-0460">Magnesium</keyword>
<name>A0A2C9KRT0_BIOGL</name>
<dbReference type="GO" id="GO:0046872">
    <property type="term" value="F:metal ion binding"/>
    <property type="evidence" value="ECO:0007669"/>
    <property type="project" value="UniProtKB-KW"/>
</dbReference>
<evidence type="ECO:0000313" key="26">
    <source>
        <dbReference type="EnsemblMetazoa" id="BGLB022738-PA"/>
    </source>
</evidence>
<feature type="compositionally biased region" description="Low complexity" evidence="24">
    <location>
        <begin position="454"/>
        <end position="477"/>
    </location>
</feature>
<comment type="subunit">
    <text evidence="17">Heterotrimer. Interacts with PAX1 and ARHGEF6 (or ARHGEF7).</text>
</comment>
<comment type="catalytic activity">
    <reaction evidence="16">
        <text>O-phospho-L-threonyl-[protein] + H2O = L-threonyl-[protein] + phosphate</text>
        <dbReference type="Rhea" id="RHEA:47004"/>
        <dbReference type="Rhea" id="RHEA-COMP:11060"/>
        <dbReference type="Rhea" id="RHEA-COMP:11605"/>
        <dbReference type="ChEBI" id="CHEBI:15377"/>
        <dbReference type="ChEBI" id="CHEBI:30013"/>
        <dbReference type="ChEBI" id="CHEBI:43474"/>
        <dbReference type="ChEBI" id="CHEBI:61977"/>
        <dbReference type="EC" id="3.1.3.16"/>
    </reaction>
</comment>
<keyword evidence="6" id="KW-0963">Cytoplasm</keyword>
<reference evidence="26" key="1">
    <citation type="submission" date="2020-05" db="UniProtKB">
        <authorList>
            <consortium name="EnsemblMetazoa"/>
        </authorList>
    </citation>
    <scope>IDENTIFICATION</scope>
    <source>
        <strain evidence="26">BB02</strain>
    </source>
</reference>
<evidence type="ECO:0000256" key="24">
    <source>
        <dbReference type="SAM" id="MobiDB-lite"/>
    </source>
</evidence>
<protein>
    <recommendedName>
        <fullName evidence="18">Protein phosphatase 1E</fullName>
        <ecNumber evidence="5">3.1.3.16</ecNumber>
    </recommendedName>
    <alternativeName>
        <fullName evidence="21">Ca(2+)/calmodulin-dependent protein kinase phosphatase N</fullName>
    </alternativeName>
    <alternativeName>
        <fullName evidence="19">CaMKP-nucleus</fullName>
    </alternativeName>
    <alternativeName>
        <fullName evidence="20">Partner of PIX 1</fullName>
    </alternativeName>
    <alternativeName>
        <fullName evidence="22">Partner of PIX-alpha</fullName>
    </alternativeName>
</protein>
<dbReference type="PANTHER" id="PTHR13832">
    <property type="entry name" value="PROTEIN PHOSPHATASE 2C"/>
    <property type="match status" value="1"/>
</dbReference>
<evidence type="ECO:0000256" key="9">
    <source>
        <dbReference type="ARBA" id="ARBA00022737"/>
    </source>
</evidence>
<keyword evidence="13" id="KW-0464">Manganese</keyword>
<keyword evidence="7" id="KW-0597">Phosphoprotein</keyword>
<dbReference type="GO" id="GO:0005634">
    <property type="term" value="C:nucleus"/>
    <property type="evidence" value="ECO:0007669"/>
    <property type="project" value="UniProtKB-SubCell"/>
</dbReference>
<dbReference type="InterPro" id="IPR015655">
    <property type="entry name" value="PP2C"/>
</dbReference>
<comment type="subcellular location">
    <subcellularLocation>
        <location evidence="4">Cytoplasm</location>
    </subcellularLocation>
    <subcellularLocation>
        <location evidence="3">Nucleus</location>
    </subcellularLocation>
</comment>
<dbReference type="STRING" id="6526.A0A2C9KRT0"/>
<dbReference type="SUPFAM" id="SSF81606">
    <property type="entry name" value="PP2C-like"/>
    <property type="match status" value="1"/>
</dbReference>
<dbReference type="InterPro" id="IPR036457">
    <property type="entry name" value="PPM-type-like_dom_sf"/>
</dbReference>
<evidence type="ECO:0000256" key="23">
    <source>
        <dbReference type="RuleBase" id="RU003465"/>
    </source>
</evidence>
<dbReference type="EC" id="3.1.3.16" evidence="5"/>
<dbReference type="GO" id="GO:0004722">
    <property type="term" value="F:protein serine/threonine phosphatase activity"/>
    <property type="evidence" value="ECO:0007669"/>
    <property type="project" value="UniProtKB-EC"/>
</dbReference>
<dbReference type="PANTHER" id="PTHR13832:SF818">
    <property type="entry name" value="SD03870P"/>
    <property type="match status" value="1"/>
</dbReference>
<evidence type="ECO:0000256" key="5">
    <source>
        <dbReference type="ARBA" id="ARBA00013081"/>
    </source>
</evidence>
<dbReference type="VEuPathDB" id="VectorBase:BGLB022738"/>
<evidence type="ECO:0000256" key="7">
    <source>
        <dbReference type="ARBA" id="ARBA00022553"/>
    </source>
</evidence>
<evidence type="ECO:0000256" key="13">
    <source>
        <dbReference type="ARBA" id="ARBA00023211"/>
    </source>
</evidence>
<evidence type="ECO:0000256" key="22">
    <source>
        <dbReference type="ARBA" id="ARBA00079435"/>
    </source>
</evidence>
<evidence type="ECO:0000313" key="27">
    <source>
        <dbReference type="Proteomes" id="UP000076420"/>
    </source>
</evidence>
<dbReference type="InterPro" id="IPR000222">
    <property type="entry name" value="PP2C_BS"/>
</dbReference>
<keyword evidence="14" id="KW-0539">Nucleus</keyword>
<evidence type="ECO:0000256" key="3">
    <source>
        <dbReference type="ARBA" id="ARBA00004123"/>
    </source>
</evidence>
<evidence type="ECO:0000256" key="1">
    <source>
        <dbReference type="ARBA" id="ARBA00001936"/>
    </source>
</evidence>
<dbReference type="InterPro" id="IPR001932">
    <property type="entry name" value="PPM-type_phosphatase-like_dom"/>
</dbReference>
<comment type="similarity">
    <text evidence="23">Belongs to the PP2C family.</text>
</comment>
<dbReference type="PROSITE" id="PS51746">
    <property type="entry name" value="PPM_2"/>
    <property type="match status" value="1"/>
</dbReference>
<accession>A0A2C9KRT0</accession>
<evidence type="ECO:0000256" key="20">
    <source>
        <dbReference type="ARBA" id="ARBA00075701"/>
    </source>
</evidence>
<feature type="domain" description="PPM-type phosphatase" evidence="25">
    <location>
        <begin position="148"/>
        <end position="407"/>
    </location>
</feature>
<dbReference type="PROSITE" id="PS01032">
    <property type="entry name" value="PPM_1"/>
    <property type="match status" value="1"/>
</dbReference>
<evidence type="ECO:0000256" key="21">
    <source>
        <dbReference type="ARBA" id="ARBA00078590"/>
    </source>
</evidence>
<comment type="catalytic activity">
    <reaction evidence="15">
        <text>O-phospho-L-seryl-[protein] + H2O = L-seryl-[protein] + phosphate</text>
        <dbReference type="Rhea" id="RHEA:20629"/>
        <dbReference type="Rhea" id="RHEA-COMP:9863"/>
        <dbReference type="Rhea" id="RHEA-COMP:11604"/>
        <dbReference type="ChEBI" id="CHEBI:15377"/>
        <dbReference type="ChEBI" id="CHEBI:29999"/>
        <dbReference type="ChEBI" id="CHEBI:43474"/>
        <dbReference type="ChEBI" id="CHEBI:83421"/>
        <dbReference type="EC" id="3.1.3.16"/>
    </reaction>
</comment>
<evidence type="ECO:0000256" key="10">
    <source>
        <dbReference type="ARBA" id="ARBA00022801"/>
    </source>
</evidence>
<comment type="cofactor">
    <cofactor evidence="1">
        <name>Mn(2+)</name>
        <dbReference type="ChEBI" id="CHEBI:29035"/>
    </cofactor>
</comment>
<evidence type="ECO:0000256" key="8">
    <source>
        <dbReference type="ARBA" id="ARBA00022723"/>
    </source>
</evidence>
<organism evidence="26 27">
    <name type="scientific">Biomphalaria glabrata</name>
    <name type="common">Bloodfluke planorb</name>
    <name type="synonym">Freshwater snail</name>
    <dbReference type="NCBI Taxonomy" id="6526"/>
    <lineage>
        <taxon>Eukaryota</taxon>
        <taxon>Metazoa</taxon>
        <taxon>Spiralia</taxon>
        <taxon>Lophotrochozoa</taxon>
        <taxon>Mollusca</taxon>
        <taxon>Gastropoda</taxon>
        <taxon>Heterobranchia</taxon>
        <taxon>Euthyneura</taxon>
        <taxon>Panpulmonata</taxon>
        <taxon>Hygrophila</taxon>
        <taxon>Lymnaeoidea</taxon>
        <taxon>Planorbidae</taxon>
        <taxon>Biomphalaria</taxon>
    </lineage>
</organism>
<evidence type="ECO:0000256" key="19">
    <source>
        <dbReference type="ARBA" id="ARBA00075580"/>
    </source>
</evidence>
<keyword evidence="9" id="KW-0677">Repeat</keyword>
<dbReference type="AlphaFoldDB" id="A0A2C9KRT0"/>
<evidence type="ECO:0000256" key="16">
    <source>
        <dbReference type="ARBA" id="ARBA00048336"/>
    </source>
</evidence>
<dbReference type="Pfam" id="PF00481">
    <property type="entry name" value="PP2C"/>
    <property type="match status" value="1"/>
</dbReference>
<evidence type="ECO:0000256" key="2">
    <source>
        <dbReference type="ARBA" id="ARBA00001946"/>
    </source>
</evidence>
<evidence type="ECO:0000256" key="6">
    <source>
        <dbReference type="ARBA" id="ARBA00022490"/>
    </source>
</evidence>
<evidence type="ECO:0000256" key="12">
    <source>
        <dbReference type="ARBA" id="ARBA00022912"/>
    </source>
</evidence>
<dbReference type="FunFam" id="3.60.40.10:FF:000021">
    <property type="entry name" value="Protein phosphatase, Mg2+/Mn2+-dependent, 1E"/>
    <property type="match status" value="1"/>
</dbReference>
<dbReference type="VEuPathDB" id="VectorBase:BGLAX_028714"/>
<proteinExistence type="inferred from homology"/>
<dbReference type="Proteomes" id="UP000076420">
    <property type="component" value="Unassembled WGS sequence"/>
</dbReference>
<keyword evidence="10 23" id="KW-0378">Hydrolase</keyword>
<comment type="cofactor">
    <cofactor evidence="2">
        <name>Mg(2+)</name>
        <dbReference type="ChEBI" id="CHEBI:18420"/>
    </cofactor>
</comment>
<gene>
    <name evidence="26" type="primary">106072121</name>
</gene>
<feature type="region of interest" description="Disordered" evidence="24">
    <location>
        <begin position="432"/>
        <end position="477"/>
    </location>
</feature>
<evidence type="ECO:0000256" key="17">
    <source>
        <dbReference type="ARBA" id="ARBA00063519"/>
    </source>
</evidence>
<evidence type="ECO:0000256" key="14">
    <source>
        <dbReference type="ARBA" id="ARBA00023242"/>
    </source>
</evidence>
<evidence type="ECO:0000256" key="11">
    <source>
        <dbReference type="ARBA" id="ARBA00022842"/>
    </source>
</evidence>
<dbReference type="SMART" id="SM00332">
    <property type="entry name" value="PP2Cc"/>
    <property type="match status" value="1"/>
</dbReference>
<dbReference type="GO" id="GO:0005737">
    <property type="term" value="C:cytoplasm"/>
    <property type="evidence" value="ECO:0007669"/>
    <property type="project" value="UniProtKB-SubCell"/>
</dbReference>
<keyword evidence="8" id="KW-0479">Metal-binding</keyword>
<dbReference type="EnsemblMetazoa" id="BGLB022738-RA">
    <property type="protein sequence ID" value="BGLB022738-PA"/>
    <property type="gene ID" value="BGLB022738"/>
</dbReference>
<keyword evidence="12 23" id="KW-0904">Protein phosphatase</keyword>
<dbReference type="CDD" id="cd00143">
    <property type="entry name" value="PP2Cc"/>
    <property type="match status" value="1"/>
</dbReference>
<dbReference type="Gene3D" id="3.60.40.10">
    <property type="entry name" value="PPM-type phosphatase domain"/>
    <property type="match status" value="1"/>
</dbReference>
<dbReference type="KEGG" id="bgt:106072121"/>
<evidence type="ECO:0000256" key="4">
    <source>
        <dbReference type="ARBA" id="ARBA00004496"/>
    </source>
</evidence>